<keyword evidence="3" id="KW-1003">Cell membrane</keyword>
<name>A0A2W0HF65_9BACI</name>
<evidence type="ECO:0000256" key="7">
    <source>
        <dbReference type="RuleBase" id="RU363032"/>
    </source>
</evidence>
<dbReference type="Gene3D" id="1.10.3720.10">
    <property type="entry name" value="MetI-like"/>
    <property type="match status" value="1"/>
</dbReference>
<comment type="caution">
    <text evidence="9">The sequence shown here is derived from an EMBL/GenBank/DDBJ whole genome shotgun (WGS) entry which is preliminary data.</text>
</comment>
<evidence type="ECO:0000259" key="8">
    <source>
        <dbReference type="PROSITE" id="PS50928"/>
    </source>
</evidence>
<proteinExistence type="inferred from homology"/>
<dbReference type="SUPFAM" id="SSF161098">
    <property type="entry name" value="MetI-like"/>
    <property type="match status" value="1"/>
</dbReference>
<comment type="similarity">
    <text evidence="7">Belongs to the binding-protein-dependent transport system permease family.</text>
</comment>
<dbReference type="EMBL" id="PDOF01000003">
    <property type="protein sequence ID" value="PYZ95955.1"/>
    <property type="molecule type" value="Genomic_DNA"/>
</dbReference>
<dbReference type="AlphaFoldDB" id="A0A2W0HF65"/>
<evidence type="ECO:0000313" key="9">
    <source>
        <dbReference type="EMBL" id="PYZ95955.1"/>
    </source>
</evidence>
<keyword evidence="10" id="KW-1185">Reference proteome</keyword>
<dbReference type="InterPro" id="IPR051393">
    <property type="entry name" value="ABC_transporter_permease"/>
</dbReference>
<dbReference type="InterPro" id="IPR035906">
    <property type="entry name" value="MetI-like_sf"/>
</dbReference>
<keyword evidence="5 7" id="KW-1133">Transmembrane helix</keyword>
<dbReference type="GO" id="GO:0055085">
    <property type="term" value="P:transmembrane transport"/>
    <property type="evidence" value="ECO:0007669"/>
    <property type="project" value="InterPro"/>
</dbReference>
<dbReference type="OrthoDB" id="9809173at2"/>
<dbReference type="SUPFAM" id="SSF160964">
    <property type="entry name" value="MalF N-terminal region-like"/>
    <property type="match status" value="1"/>
</dbReference>
<sequence length="322" mass="36349">MTIISERKVPRKPFSLSLSPIILYEEERYVNQKNALTPWMFIGPAVLLLIAFSFIPILISLLISFTDMNLIGLRNWDMVDTVGLENFIALFQDPLFHTAIFNTLVYVSIGVPLVIICSLGVALLLNYMTSKLFTFFRVLFYVPSITNIVAIAVVWGFLYNMDVGLFNFILNSLGLGKVPWLEHPFIAKISLIILAVWKGIGINMLIYLAALQSIPKSFYEAADMDGANKFQKLRYITIPSLSYATFFVTVTTLIGWLQFFEEPFVMTGGGPLDGTMSMALFIYERGFQYNEFGYAAAASLILFVFIIVATLIQFTFNKSKEN</sequence>
<protein>
    <submittedName>
        <fullName evidence="9">Sugar ABC transporter permease</fullName>
    </submittedName>
</protein>
<feature type="transmembrane region" description="Helical" evidence="7">
    <location>
        <begin position="185"/>
        <end position="214"/>
    </location>
</feature>
<organism evidence="9 10">
    <name type="scientific">Alteribacter lacisalsi</name>
    <dbReference type="NCBI Taxonomy" id="2045244"/>
    <lineage>
        <taxon>Bacteria</taxon>
        <taxon>Bacillati</taxon>
        <taxon>Bacillota</taxon>
        <taxon>Bacilli</taxon>
        <taxon>Bacillales</taxon>
        <taxon>Bacillaceae</taxon>
        <taxon>Alteribacter</taxon>
    </lineage>
</organism>
<evidence type="ECO:0000256" key="1">
    <source>
        <dbReference type="ARBA" id="ARBA00004651"/>
    </source>
</evidence>
<evidence type="ECO:0000256" key="3">
    <source>
        <dbReference type="ARBA" id="ARBA00022475"/>
    </source>
</evidence>
<dbReference type="PANTHER" id="PTHR30193">
    <property type="entry name" value="ABC TRANSPORTER PERMEASE PROTEIN"/>
    <property type="match status" value="1"/>
</dbReference>
<dbReference type="GO" id="GO:0005886">
    <property type="term" value="C:plasma membrane"/>
    <property type="evidence" value="ECO:0007669"/>
    <property type="project" value="UniProtKB-SubCell"/>
</dbReference>
<feature type="transmembrane region" description="Helical" evidence="7">
    <location>
        <begin position="295"/>
        <end position="316"/>
    </location>
</feature>
<comment type="subcellular location">
    <subcellularLocation>
        <location evidence="1 7">Cell membrane</location>
        <topology evidence="1 7">Multi-pass membrane protein</topology>
    </subcellularLocation>
</comment>
<evidence type="ECO:0000256" key="5">
    <source>
        <dbReference type="ARBA" id="ARBA00022989"/>
    </source>
</evidence>
<feature type="transmembrane region" description="Helical" evidence="7">
    <location>
        <begin position="41"/>
        <end position="65"/>
    </location>
</feature>
<feature type="domain" description="ABC transmembrane type-1" evidence="8">
    <location>
        <begin position="100"/>
        <end position="313"/>
    </location>
</feature>
<dbReference type="PROSITE" id="PS50928">
    <property type="entry name" value="ABC_TM1"/>
    <property type="match status" value="1"/>
</dbReference>
<evidence type="ECO:0000256" key="4">
    <source>
        <dbReference type="ARBA" id="ARBA00022692"/>
    </source>
</evidence>
<dbReference type="Pfam" id="PF00528">
    <property type="entry name" value="BPD_transp_1"/>
    <property type="match status" value="1"/>
</dbReference>
<evidence type="ECO:0000256" key="6">
    <source>
        <dbReference type="ARBA" id="ARBA00023136"/>
    </source>
</evidence>
<feature type="transmembrane region" description="Helical" evidence="7">
    <location>
        <begin position="104"/>
        <end position="126"/>
    </location>
</feature>
<dbReference type="InterPro" id="IPR000515">
    <property type="entry name" value="MetI-like"/>
</dbReference>
<dbReference type="PANTHER" id="PTHR30193:SF37">
    <property type="entry name" value="INNER MEMBRANE ABC TRANSPORTER PERMEASE PROTEIN YCJO"/>
    <property type="match status" value="1"/>
</dbReference>
<feature type="transmembrane region" description="Helical" evidence="7">
    <location>
        <begin position="235"/>
        <end position="257"/>
    </location>
</feature>
<evidence type="ECO:0000256" key="2">
    <source>
        <dbReference type="ARBA" id="ARBA00022448"/>
    </source>
</evidence>
<reference evidence="9 10" key="1">
    <citation type="submission" date="2017-10" db="EMBL/GenBank/DDBJ databases">
        <title>Bacillus sp. nov., a halophilic bacterium isolated from a Yangshapao Lake.</title>
        <authorList>
            <person name="Wang H."/>
        </authorList>
    </citation>
    <scope>NUCLEOTIDE SEQUENCE [LARGE SCALE GENOMIC DNA]</scope>
    <source>
        <strain evidence="9 10">YSP-3</strain>
    </source>
</reference>
<dbReference type="CDD" id="cd06261">
    <property type="entry name" value="TM_PBP2"/>
    <property type="match status" value="1"/>
</dbReference>
<keyword evidence="2 7" id="KW-0813">Transport</keyword>
<accession>A0A2W0HF65</accession>
<keyword evidence="4 7" id="KW-0812">Transmembrane</keyword>
<keyword evidence="6 7" id="KW-0472">Membrane</keyword>
<dbReference type="Proteomes" id="UP000248066">
    <property type="component" value="Unassembled WGS sequence"/>
</dbReference>
<gene>
    <name evidence="9" type="ORF">CR205_16405</name>
</gene>
<evidence type="ECO:0000313" key="10">
    <source>
        <dbReference type="Proteomes" id="UP000248066"/>
    </source>
</evidence>
<feature type="transmembrane region" description="Helical" evidence="7">
    <location>
        <begin position="138"/>
        <end position="158"/>
    </location>
</feature>